<dbReference type="PANTHER" id="PTHR24015">
    <property type="entry name" value="OS07G0578800 PROTEIN-RELATED"/>
    <property type="match status" value="1"/>
</dbReference>
<feature type="repeat" description="PPR" evidence="3">
    <location>
        <begin position="533"/>
        <end position="567"/>
    </location>
</feature>
<reference evidence="5" key="2">
    <citation type="submission" date="2025-08" db="UniProtKB">
        <authorList>
            <consortium name="RefSeq"/>
        </authorList>
    </citation>
    <scope>IDENTIFICATION</scope>
    <source>
        <tissue evidence="5">Whole plant</tissue>
    </source>
</reference>
<evidence type="ECO:0000256" key="1">
    <source>
        <dbReference type="ARBA" id="ARBA00022737"/>
    </source>
</evidence>
<dbReference type="FunFam" id="1.25.40.10:FF:000277">
    <property type="entry name" value="Pentatricopeptide repeat-containing protein, mitochondrial"/>
    <property type="match status" value="1"/>
</dbReference>
<dbReference type="AlphaFoldDB" id="A0A6P4DZ26"/>
<dbReference type="PROSITE" id="PS51375">
    <property type="entry name" value="PPR"/>
    <property type="match status" value="9"/>
</dbReference>
<dbReference type="NCBIfam" id="TIGR00756">
    <property type="entry name" value="PPR"/>
    <property type="match status" value="6"/>
</dbReference>
<dbReference type="FunFam" id="1.25.40.10:FF:001227">
    <property type="entry name" value="Pentatricopeptide repeat-containing protein At1g26900, mitochondrial"/>
    <property type="match status" value="1"/>
</dbReference>
<dbReference type="RefSeq" id="XP_015973064.1">
    <property type="nucleotide sequence ID" value="XM_016117578.3"/>
</dbReference>
<protein>
    <submittedName>
        <fullName evidence="5">Pentatricopeptide repeat-containing protein At4g39952, mitochondrial</fullName>
    </submittedName>
</protein>
<feature type="repeat" description="PPR" evidence="3">
    <location>
        <begin position="194"/>
        <end position="228"/>
    </location>
</feature>
<dbReference type="Gene3D" id="1.25.40.10">
    <property type="entry name" value="Tetratricopeptide repeat domain"/>
    <property type="match status" value="5"/>
</dbReference>
<dbReference type="KEGG" id="adu:107496346"/>
<proteinExistence type="inferred from homology"/>
<dbReference type="Proteomes" id="UP000515211">
    <property type="component" value="Chromosome 7"/>
</dbReference>
<dbReference type="FunFam" id="1.25.40.10:FF:000344">
    <property type="entry name" value="Pentatricopeptide repeat-containing protein"/>
    <property type="match status" value="1"/>
</dbReference>
<feature type="repeat" description="PPR" evidence="3">
    <location>
        <begin position="298"/>
        <end position="332"/>
    </location>
</feature>
<dbReference type="Pfam" id="PF13041">
    <property type="entry name" value="PPR_2"/>
    <property type="match status" value="2"/>
</dbReference>
<feature type="repeat" description="PPR" evidence="3">
    <location>
        <begin position="498"/>
        <end position="532"/>
    </location>
</feature>
<feature type="repeat" description="PPR" evidence="3">
    <location>
        <begin position="398"/>
        <end position="432"/>
    </location>
</feature>
<dbReference type="InterPro" id="IPR002885">
    <property type="entry name" value="PPR_rpt"/>
</dbReference>
<feature type="repeat" description="PPR" evidence="3">
    <location>
        <begin position="568"/>
        <end position="598"/>
    </location>
</feature>
<reference evidence="4" key="1">
    <citation type="journal article" date="2016" name="Nat. Genet.">
        <title>The genome sequences of Arachis duranensis and Arachis ipaensis, the diploid ancestors of cultivated peanut.</title>
        <authorList>
            <person name="Bertioli D.J."/>
            <person name="Cannon S.B."/>
            <person name="Froenicke L."/>
            <person name="Huang G."/>
            <person name="Farmer A.D."/>
            <person name="Cannon E.K."/>
            <person name="Liu X."/>
            <person name="Gao D."/>
            <person name="Clevenger J."/>
            <person name="Dash S."/>
            <person name="Ren L."/>
            <person name="Moretzsohn M.C."/>
            <person name="Shirasawa K."/>
            <person name="Huang W."/>
            <person name="Vidigal B."/>
            <person name="Abernathy B."/>
            <person name="Chu Y."/>
            <person name="Niederhuth C.E."/>
            <person name="Umale P."/>
            <person name="Araujo A.C."/>
            <person name="Kozik A."/>
            <person name="Kim K.D."/>
            <person name="Burow M.D."/>
            <person name="Varshney R.K."/>
            <person name="Wang X."/>
            <person name="Zhang X."/>
            <person name="Barkley N."/>
            <person name="Guimaraes P.M."/>
            <person name="Isobe S."/>
            <person name="Guo B."/>
            <person name="Liao B."/>
            <person name="Stalker H.T."/>
            <person name="Schmitz R.J."/>
            <person name="Scheffler B.E."/>
            <person name="Leal-Bertioli S.C."/>
            <person name="Xun X."/>
            <person name="Jackson S.A."/>
            <person name="Michelmore R."/>
            <person name="Ozias-Akins P."/>
        </authorList>
    </citation>
    <scope>NUCLEOTIDE SEQUENCE [LARGE SCALE GENOMIC DNA]</scope>
    <source>
        <strain evidence="4">cv. V14167</strain>
    </source>
</reference>
<keyword evidence="4" id="KW-1185">Reference proteome</keyword>
<keyword evidence="1" id="KW-0677">Repeat</keyword>
<evidence type="ECO:0000313" key="4">
    <source>
        <dbReference type="Proteomes" id="UP000515211"/>
    </source>
</evidence>
<dbReference type="InterPro" id="IPR046848">
    <property type="entry name" value="E_motif"/>
</dbReference>
<dbReference type="InterPro" id="IPR011990">
    <property type="entry name" value="TPR-like_helical_dom_sf"/>
</dbReference>
<sequence length="777" mass="86627">MRFLSKKLLLAQRNRNYFISIISSHYSTLASHTLISLSNRITTLHSLLQFHAIAITTGNSTNPFIASKLISLYHNPSSSSAIFLSLPPSSADTFLWNSIIKSHFSRAHYAHALQFYSLMRCSDVLPDHFTVPMVASSYAHLMMVQDGTSLHGLVSKCGLFGCNSAVGSSFVSLYSRCGLMRDACLVFDEMLVRDVVAWTALVVGFVHNGESEKGLRCLREMMLHGVDSERPNSRTLEGGLLACGDLGALSEGRCLHGFVVKTGIGCEQVVQSSLLSMYCRCGVLQEAYQSFSEVINKDLVSWTLIIGVYARFGMVNECVRLFWKMLENQVDPDGIVLGCILSAFGYSVNEYEAKAFHGFIIRRHYIHDDVVHNSLLFMYCKLGMLTLAERLFNNCQHSPECWNYMVNGYGRIGNNTKCVELFRDMHYLGIDSESTSIVSAIGSCAELGQTNLGRSIHCNAVKGFMDANVLVANSLIQMYGKCGKMTYAWKVFKRLDKDVISWNTMISAHIHVKDYKEATKLFNKMINEGHKPNTATFAIVLSACSHIASLEEGERVHRYINERGFELNLPLGTALVDMYAKCGKLEKSRQVFDSMKEKDLVCWNAMISGYGMNGYAESALDIFKHMEKSNVKPNGVTFLGLLSACAHAGLVEEGKHLFAKMPCYSVEPNLKHHTCMIDILGRSGNLEEAEALVLSMPIHPDGGVWGALLSACKTYNQVEMGIRVAMYAIESEPENDGYYMMMANMYSSIGRWEEAENVRRTMKERCSLGKKAGWSVL</sequence>
<comment type="similarity">
    <text evidence="2">Belongs to the PPR family. PCMP-E subfamily.</text>
</comment>
<dbReference type="GeneID" id="107496346"/>
<dbReference type="GO" id="GO:0003723">
    <property type="term" value="F:RNA binding"/>
    <property type="evidence" value="ECO:0007669"/>
    <property type="project" value="InterPro"/>
</dbReference>
<evidence type="ECO:0000256" key="2">
    <source>
        <dbReference type="ARBA" id="ARBA00061659"/>
    </source>
</evidence>
<dbReference type="PANTHER" id="PTHR24015:SF260">
    <property type="entry name" value="PENTATRICOPEPTIDE REPEAT-CONTAINING PROTEIN"/>
    <property type="match status" value="1"/>
</dbReference>
<evidence type="ECO:0000313" key="5">
    <source>
        <dbReference type="RefSeq" id="XP_015973064.1"/>
    </source>
</evidence>
<feature type="repeat" description="PPR" evidence="3">
    <location>
        <begin position="634"/>
        <end position="668"/>
    </location>
</feature>
<name>A0A6P4DZ26_ARADU</name>
<organism evidence="4 5">
    <name type="scientific">Arachis duranensis</name>
    <name type="common">Wild peanut</name>
    <dbReference type="NCBI Taxonomy" id="130453"/>
    <lineage>
        <taxon>Eukaryota</taxon>
        <taxon>Viridiplantae</taxon>
        <taxon>Streptophyta</taxon>
        <taxon>Embryophyta</taxon>
        <taxon>Tracheophyta</taxon>
        <taxon>Spermatophyta</taxon>
        <taxon>Magnoliopsida</taxon>
        <taxon>eudicotyledons</taxon>
        <taxon>Gunneridae</taxon>
        <taxon>Pentapetalae</taxon>
        <taxon>rosids</taxon>
        <taxon>fabids</taxon>
        <taxon>Fabales</taxon>
        <taxon>Fabaceae</taxon>
        <taxon>Papilionoideae</taxon>
        <taxon>50 kb inversion clade</taxon>
        <taxon>dalbergioids sensu lato</taxon>
        <taxon>Dalbergieae</taxon>
        <taxon>Pterocarpus clade</taxon>
        <taxon>Arachis</taxon>
    </lineage>
</organism>
<dbReference type="Pfam" id="PF20431">
    <property type="entry name" value="E_motif"/>
    <property type="match status" value="1"/>
</dbReference>
<dbReference type="Pfam" id="PF01535">
    <property type="entry name" value="PPR"/>
    <property type="match status" value="8"/>
</dbReference>
<feature type="repeat" description="PPR" evidence="3">
    <location>
        <begin position="599"/>
        <end position="633"/>
    </location>
</feature>
<dbReference type="GO" id="GO:0016556">
    <property type="term" value="P:mRNA modification"/>
    <property type="evidence" value="ECO:0007669"/>
    <property type="project" value="UniProtKB-ARBA"/>
</dbReference>
<dbReference type="GO" id="GO:0005737">
    <property type="term" value="C:cytoplasm"/>
    <property type="evidence" value="ECO:0007669"/>
    <property type="project" value="UniProtKB-ARBA"/>
</dbReference>
<evidence type="ECO:0000256" key="3">
    <source>
        <dbReference type="PROSITE-ProRule" id="PRU00708"/>
    </source>
</evidence>
<dbReference type="OrthoDB" id="1882346at2759"/>
<dbReference type="InterPro" id="IPR046960">
    <property type="entry name" value="PPR_At4g14850-like_plant"/>
</dbReference>
<feature type="repeat" description="PPR" evidence="3">
    <location>
        <begin position="92"/>
        <end position="126"/>
    </location>
</feature>
<gene>
    <name evidence="5" type="primary">LOC107496346</name>
</gene>
<dbReference type="SUPFAM" id="SSF48452">
    <property type="entry name" value="TPR-like"/>
    <property type="match status" value="2"/>
</dbReference>
<accession>A0A6P4DZ26</accession>